<dbReference type="Pfam" id="PF00881">
    <property type="entry name" value="Nitroreductase"/>
    <property type="match status" value="1"/>
</dbReference>
<sequence length="208" mass="23336">MDIHAALDWRYAVREFSSEKLSNQVVESLVDAARKSASSYGLQPYKMIVIESTAVRQELLPHSFGQQKVVDCSHLVIFAAHSNIDHQTVERYVKQLMKVRGTPYEDVSGYAEHMQQALATKSAAQKREWAHQQCYIALGTLLTAAAMLKIDSCPMTGFDHRAYDQALQLPEQGLEASVIVALGHRSPSDRSSELPKVRFDYDDVVIQI</sequence>
<gene>
    <name evidence="8" type="ORF">CPA45_16975</name>
</gene>
<evidence type="ECO:0000313" key="8">
    <source>
        <dbReference type="EMBL" id="PCF94403.1"/>
    </source>
</evidence>
<keyword evidence="9" id="KW-1185">Reference proteome</keyword>
<evidence type="ECO:0000256" key="3">
    <source>
        <dbReference type="ARBA" id="ARBA00022630"/>
    </source>
</evidence>
<evidence type="ECO:0000256" key="6">
    <source>
        <dbReference type="ARBA" id="ARBA00023002"/>
    </source>
</evidence>
<evidence type="ECO:0000313" key="9">
    <source>
        <dbReference type="Proteomes" id="UP000218677"/>
    </source>
</evidence>
<evidence type="ECO:0000256" key="5">
    <source>
        <dbReference type="ARBA" id="ARBA00022857"/>
    </source>
</evidence>
<dbReference type="OrthoDB" id="9809288at2"/>
<protein>
    <submittedName>
        <fullName evidence="8">NAD(P)H-dependent oxidoreductase</fullName>
    </submittedName>
</protein>
<dbReference type="RefSeq" id="WP_096653550.1">
    <property type="nucleotide sequence ID" value="NZ_NWUX01000019.1"/>
</dbReference>
<name>A0A2A4HJY3_9GAMM</name>
<dbReference type="Proteomes" id="UP000218677">
    <property type="component" value="Unassembled WGS sequence"/>
</dbReference>
<keyword evidence="3" id="KW-0285">Flavoprotein</keyword>
<reference evidence="9" key="1">
    <citation type="submission" date="2017-09" db="EMBL/GenBank/DDBJ databases">
        <authorList>
            <person name="Cho G.-S."/>
            <person name="Oguntoyinbo F.A."/>
            <person name="Cnockaert M."/>
            <person name="Kabisch J."/>
            <person name="Neve H."/>
            <person name="Bockelmann W."/>
            <person name="Wenning M."/>
            <person name="Franz C.M."/>
            <person name="Vandamme P."/>
        </authorList>
    </citation>
    <scope>NUCLEOTIDE SEQUENCE [LARGE SCALE GENOMIC DNA]</scope>
    <source>
        <strain evidence="9">MBT G8648</strain>
    </source>
</reference>
<dbReference type="AlphaFoldDB" id="A0A2A4HJY3"/>
<evidence type="ECO:0000256" key="4">
    <source>
        <dbReference type="ARBA" id="ARBA00022643"/>
    </source>
</evidence>
<keyword evidence="6" id="KW-0560">Oxidoreductase</keyword>
<evidence type="ECO:0000256" key="2">
    <source>
        <dbReference type="ARBA" id="ARBA00007118"/>
    </source>
</evidence>
<dbReference type="PANTHER" id="PTHR43673:SF2">
    <property type="entry name" value="NITROREDUCTASE"/>
    <property type="match status" value="1"/>
</dbReference>
<keyword evidence="5" id="KW-0521">NADP</keyword>
<dbReference type="EMBL" id="NWUX01000019">
    <property type="protein sequence ID" value="PCF94403.1"/>
    <property type="molecule type" value="Genomic_DNA"/>
</dbReference>
<evidence type="ECO:0000256" key="1">
    <source>
        <dbReference type="ARBA" id="ARBA00001917"/>
    </source>
</evidence>
<dbReference type="InterPro" id="IPR033878">
    <property type="entry name" value="NfsB-like"/>
</dbReference>
<keyword evidence="4" id="KW-0288">FMN</keyword>
<proteinExistence type="inferred from homology"/>
<evidence type="ECO:0000259" key="7">
    <source>
        <dbReference type="Pfam" id="PF00881"/>
    </source>
</evidence>
<accession>A0A2A4HJY3</accession>
<organism evidence="8 9">
    <name type="scientific">Vreelandella nigrificans</name>
    <dbReference type="NCBI Taxonomy" id="2042704"/>
    <lineage>
        <taxon>Bacteria</taxon>
        <taxon>Pseudomonadati</taxon>
        <taxon>Pseudomonadota</taxon>
        <taxon>Gammaproteobacteria</taxon>
        <taxon>Oceanospirillales</taxon>
        <taxon>Halomonadaceae</taxon>
        <taxon>Vreelandella</taxon>
    </lineage>
</organism>
<dbReference type="InterPro" id="IPR000415">
    <property type="entry name" value="Nitroreductase-like"/>
</dbReference>
<dbReference type="Gene3D" id="3.40.109.10">
    <property type="entry name" value="NADH Oxidase"/>
    <property type="match status" value="1"/>
</dbReference>
<dbReference type="InterPro" id="IPR029479">
    <property type="entry name" value="Nitroreductase"/>
</dbReference>
<comment type="cofactor">
    <cofactor evidence="1">
        <name>FMN</name>
        <dbReference type="ChEBI" id="CHEBI:58210"/>
    </cofactor>
</comment>
<comment type="similarity">
    <text evidence="2">Belongs to the nitroreductase family.</text>
</comment>
<dbReference type="SUPFAM" id="SSF55469">
    <property type="entry name" value="FMN-dependent nitroreductase-like"/>
    <property type="match status" value="1"/>
</dbReference>
<dbReference type="PANTHER" id="PTHR43673">
    <property type="entry name" value="NAD(P)H NITROREDUCTASE YDGI-RELATED"/>
    <property type="match status" value="1"/>
</dbReference>
<dbReference type="GO" id="GO:0016491">
    <property type="term" value="F:oxidoreductase activity"/>
    <property type="evidence" value="ECO:0007669"/>
    <property type="project" value="UniProtKB-KW"/>
</dbReference>
<feature type="domain" description="Nitroreductase" evidence="7">
    <location>
        <begin position="8"/>
        <end position="184"/>
    </location>
</feature>
<dbReference type="CDD" id="cd02149">
    <property type="entry name" value="NfsB-like"/>
    <property type="match status" value="1"/>
</dbReference>
<comment type="caution">
    <text evidence="8">The sequence shown here is derived from an EMBL/GenBank/DDBJ whole genome shotgun (WGS) entry which is preliminary data.</text>
</comment>